<dbReference type="InterPro" id="IPR051541">
    <property type="entry name" value="PTS_SugarTrans_NitroReg"/>
</dbReference>
<dbReference type="CDD" id="cd00211">
    <property type="entry name" value="PTS_IIA_fru"/>
    <property type="match status" value="1"/>
</dbReference>
<dbReference type="EMBL" id="LAZR01001126">
    <property type="protein sequence ID" value="KKN50222.1"/>
    <property type="molecule type" value="Genomic_DNA"/>
</dbReference>
<organism evidence="2">
    <name type="scientific">marine sediment metagenome</name>
    <dbReference type="NCBI Taxonomy" id="412755"/>
    <lineage>
        <taxon>unclassified sequences</taxon>
        <taxon>metagenomes</taxon>
        <taxon>ecological metagenomes</taxon>
    </lineage>
</organism>
<dbReference type="Pfam" id="PF00359">
    <property type="entry name" value="PTS_EIIA_2"/>
    <property type="match status" value="1"/>
</dbReference>
<dbReference type="Gene3D" id="3.40.930.10">
    <property type="entry name" value="Mannitol-specific EII, Chain A"/>
    <property type="match status" value="1"/>
</dbReference>
<accession>A0A0F9RK65</accession>
<feature type="domain" description="PTS EIIA type-2" evidence="1">
    <location>
        <begin position="5"/>
        <end position="150"/>
    </location>
</feature>
<proteinExistence type="predicted"/>
<dbReference type="PROSITE" id="PS51094">
    <property type="entry name" value="PTS_EIIA_TYPE_2"/>
    <property type="match status" value="1"/>
</dbReference>
<sequence>MKLHNLLTQDMIILELESENAEGILREMVRFLRKKDIVSKEKELYEKLVQREKLGSTAIGEGIAIPHCKIKRVKNPVVMLAISKKSVDFCSLDGKPSNIFFMVVSSPDNPSINLQILAAIAHLVRKSGSLAKKILKAKNISAVMDVIREEEEKLNG</sequence>
<evidence type="ECO:0000313" key="2">
    <source>
        <dbReference type="EMBL" id="KKN50222.1"/>
    </source>
</evidence>
<dbReference type="AlphaFoldDB" id="A0A0F9RK65"/>
<dbReference type="PANTHER" id="PTHR47738:SF2">
    <property type="entry name" value="PTS SYSTEM FRUCTOSE-LIKE EIIA COMPONENT"/>
    <property type="match status" value="1"/>
</dbReference>
<protein>
    <recommendedName>
        <fullName evidence="1">PTS EIIA type-2 domain-containing protein</fullName>
    </recommendedName>
</protein>
<reference evidence="2" key="1">
    <citation type="journal article" date="2015" name="Nature">
        <title>Complex archaea that bridge the gap between prokaryotes and eukaryotes.</title>
        <authorList>
            <person name="Spang A."/>
            <person name="Saw J.H."/>
            <person name="Jorgensen S.L."/>
            <person name="Zaremba-Niedzwiedzka K."/>
            <person name="Martijn J."/>
            <person name="Lind A.E."/>
            <person name="van Eijk R."/>
            <person name="Schleper C."/>
            <person name="Guy L."/>
            <person name="Ettema T.J."/>
        </authorList>
    </citation>
    <scope>NUCLEOTIDE SEQUENCE</scope>
</reference>
<dbReference type="InterPro" id="IPR016152">
    <property type="entry name" value="PTrfase/Anion_transptr"/>
</dbReference>
<evidence type="ECO:0000259" key="1">
    <source>
        <dbReference type="PROSITE" id="PS51094"/>
    </source>
</evidence>
<name>A0A0F9RK65_9ZZZZ</name>
<gene>
    <name evidence="2" type="ORF">LCGC14_0634850</name>
</gene>
<dbReference type="PANTHER" id="PTHR47738">
    <property type="entry name" value="PTS SYSTEM FRUCTOSE-LIKE EIIA COMPONENT-RELATED"/>
    <property type="match status" value="1"/>
</dbReference>
<comment type="caution">
    <text evidence="2">The sequence shown here is derived from an EMBL/GenBank/DDBJ whole genome shotgun (WGS) entry which is preliminary data.</text>
</comment>
<dbReference type="InterPro" id="IPR002178">
    <property type="entry name" value="PTS_EIIA_type-2_dom"/>
</dbReference>
<dbReference type="SUPFAM" id="SSF55804">
    <property type="entry name" value="Phoshotransferase/anion transport protein"/>
    <property type="match status" value="1"/>
</dbReference>